<dbReference type="SMART" id="SM01017">
    <property type="entry name" value="Arrestin_C"/>
    <property type="match status" value="1"/>
</dbReference>
<dbReference type="Pfam" id="PF00339">
    <property type="entry name" value="Arrestin_N"/>
    <property type="match status" value="1"/>
</dbReference>
<protein>
    <recommendedName>
        <fullName evidence="1">Arrestin C-terminal-like domain-containing protein</fullName>
    </recommendedName>
</protein>
<gene>
    <name evidence="2" type="ORF">MUCCIDRAFT_113806</name>
</gene>
<dbReference type="Gene3D" id="2.60.40.640">
    <property type="match status" value="2"/>
</dbReference>
<evidence type="ECO:0000313" key="3">
    <source>
        <dbReference type="Proteomes" id="UP000077051"/>
    </source>
</evidence>
<dbReference type="GO" id="GO:0005886">
    <property type="term" value="C:plasma membrane"/>
    <property type="evidence" value="ECO:0007669"/>
    <property type="project" value="TreeGrafter"/>
</dbReference>
<organism evidence="2 3">
    <name type="scientific">Mucor lusitanicus CBS 277.49</name>
    <dbReference type="NCBI Taxonomy" id="747725"/>
    <lineage>
        <taxon>Eukaryota</taxon>
        <taxon>Fungi</taxon>
        <taxon>Fungi incertae sedis</taxon>
        <taxon>Mucoromycota</taxon>
        <taxon>Mucoromycotina</taxon>
        <taxon>Mucoromycetes</taxon>
        <taxon>Mucorales</taxon>
        <taxon>Mucorineae</taxon>
        <taxon>Mucoraceae</taxon>
        <taxon>Mucor</taxon>
    </lineage>
</organism>
<dbReference type="InterPro" id="IPR014756">
    <property type="entry name" value="Ig_E-set"/>
</dbReference>
<dbReference type="InterPro" id="IPR014752">
    <property type="entry name" value="Arrestin-like_C"/>
</dbReference>
<dbReference type="GO" id="GO:0030674">
    <property type="term" value="F:protein-macromolecule adaptor activity"/>
    <property type="evidence" value="ECO:0007669"/>
    <property type="project" value="TreeGrafter"/>
</dbReference>
<dbReference type="STRING" id="747725.A0A168ITI2"/>
<dbReference type="AlphaFoldDB" id="A0A168ITI2"/>
<dbReference type="SUPFAM" id="SSF81296">
    <property type="entry name" value="E set domains"/>
    <property type="match status" value="1"/>
</dbReference>
<feature type="domain" description="Arrestin C-terminal-like" evidence="1">
    <location>
        <begin position="162"/>
        <end position="303"/>
    </location>
</feature>
<dbReference type="GO" id="GO:0031625">
    <property type="term" value="F:ubiquitin protein ligase binding"/>
    <property type="evidence" value="ECO:0007669"/>
    <property type="project" value="TreeGrafter"/>
</dbReference>
<dbReference type="PANTHER" id="PTHR11188:SF17">
    <property type="entry name" value="FI21816P1"/>
    <property type="match status" value="1"/>
</dbReference>
<proteinExistence type="predicted"/>
<comment type="caution">
    <text evidence="2">The sequence shown here is derived from an EMBL/GenBank/DDBJ whole genome shotgun (WGS) entry which is preliminary data.</text>
</comment>
<dbReference type="OrthoDB" id="2333384at2759"/>
<dbReference type="PANTHER" id="PTHR11188">
    <property type="entry name" value="ARRESTIN DOMAIN CONTAINING PROTEIN"/>
    <property type="match status" value="1"/>
</dbReference>
<sequence>MSHQFKIHVENTTLTLQGSPEESVGCVLRGCLLLNVKEAIKVRSITLNLSGKMKLLWNERNHQHKKEFTVLDHDWSFLSSQKKLHVLAPSVYKYSFEYIFPGNLPESIDSHSYGSVLYKLKATVDRPAFSPNLIDRQALRIVRHCIPPYHMSNLPMQIANEWANKIDYQITVPKKIYSRGEQIPIDFSLRPKPNSDRLHVRYLSCFLKEYTTFVLGATDSNTQTESRIVRFFRDESFPSEGLHWNKSVVMTVPHSFDSIQCDTHNQFFRIEHKLKFTMSLINGRGELSELRATIPVDIVAQRIEQAQEENELPTYENAWRSVPYSPLPYLDATPHSPLDDAYPITPPSHQTHTERTDDYFGYQPRSQQQQPTIDTVCHSNSADLPSYYSVVLSPPSVVLMDDNDGLPSYEFAN</sequence>
<dbReference type="VEuPathDB" id="FungiDB:MUCCIDRAFT_113806"/>
<evidence type="ECO:0000313" key="2">
    <source>
        <dbReference type="EMBL" id="OAD00338.1"/>
    </source>
</evidence>
<name>A0A168ITI2_MUCCL</name>
<dbReference type="InterPro" id="IPR050357">
    <property type="entry name" value="Arrestin_domain-protein"/>
</dbReference>
<dbReference type="EMBL" id="AMYB01000007">
    <property type="protein sequence ID" value="OAD00338.1"/>
    <property type="molecule type" value="Genomic_DNA"/>
</dbReference>
<keyword evidence="3" id="KW-1185">Reference proteome</keyword>
<dbReference type="GO" id="GO:0005829">
    <property type="term" value="C:cytosol"/>
    <property type="evidence" value="ECO:0007669"/>
    <property type="project" value="TreeGrafter"/>
</dbReference>
<evidence type="ECO:0000259" key="1">
    <source>
        <dbReference type="SMART" id="SM01017"/>
    </source>
</evidence>
<reference evidence="2 3" key="1">
    <citation type="submission" date="2015-06" db="EMBL/GenBank/DDBJ databases">
        <title>Expansion of signal transduction pathways in fungi by whole-genome duplication.</title>
        <authorList>
            <consortium name="DOE Joint Genome Institute"/>
            <person name="Corrochano L.M."/>
            <person name="Kuo A."/>
            <person name="Marcet-Houben M."/>
            <person name="Polaino S."/>
            <person name="Salamov A."/>
            <person name="Villalobos J.M."/>
            <person name="Alvarez M.I."/>
            <person name="Avalos J."/>
            <person name="Benito E.P."/>
            <person name="Benoit I."/>
            <person name="Burger G."/>
            <person name="Camino L.P."/>
            <person name="Canovas D."/>
            <person name="Cerda-Olmedo E."/>
            <person name="Cheng J.-F."/>
            <person name="Dominguez A."/>
            <person name="Elias M."/>
            <person name="Eslava A.P."/>
            <person name="Glaser F."/>
            <person name="Grimwood J."/>
            <person name="Gutierrez G."/>
            <person name="Heitman J."/>
            <person name="Henrissat B."/>
            <person name="Iturriaga E.A."/>
            <person name="Lang B.F."/>
            <person name="Lavin J.L."/>
            <person name="Lee S."/>
            <person name="Li W."/>
            <person name="Lindquist E."/>
            <person name="Lopez-Garcia S."/>
            <person name="Luque E.M."/>
            <person name="Marcos A.T."/>
            <person name="Martin J."/>
            <person name="Mccluskey K."/>
            <person name="Medina H.R."/>
            <person name="Miralles-Duran A."/>
            <person name="Miyazaki A."/>
            <person name="Munoz-Torres E."/>
            <person name="Oguiza J.A."/>
            <person name="Ohm R."/>
            <person name="Olmedo M."/>
            <person name="Orejas M."/>
            <person name="Ortiz-Castellanos L."/>
            <person name="Pisabarro A.G."/>
            <person name="Rodriguez-Romero J."/>
            <person name="Ruiz-Herrera J."/>
            <person name="Ruiz-Vazquez R."/>
            <person name="Sanz C."/>
            <person name="Schackwitz W."/>
            <person name="Schmutz J."/>
            <person name="Shahriari M."/>
            <person name="Shelest E."/>
            <person name="Silva-Franco F."/>
            <person name="Soanes D."/>
            <person name="Syed K."/>
            <person name="Tagua V.G."/>
            <person name="Talbot N.J."/>
            <person name="Thon M."/>
            <person name="De Vries R.P."/>
            <person name="Wiebenga A."/>
            <person name="Yadav J.S."/>
            <person name="Braun E.L."/>
            <person name="Baker S."/>
            <person name="Garre V."/>
            <person name="Horwitz B."/>
            <person name="Torres-Martinez S."/>
            <person name="Idnurm A."/>
            <person name="Herrera-Estrella A."/>
            <person name="Gabaldon T."/>
            <person name="Grigoriev I.V."/>
        </authorList>
    </citation>
    <scope>NUCLEOTIDE SEQUENCE [LARGE SCALE GENOMIC DNA]</scope>
    <source>
        <strain evidence="2 3">CBS 277.49</strain>
    </source>
</reference>
<dbReference type="InterPro" id="IPR011022">
    <property type="entry name" value="Arrestin_C-like"/>
</dbReference>
<dbReference type="InterPro" id="IPR011021">
    <property type="entry name" value="Arrestin-like_N"/>
</dbReference>
<accession>A0A168ITI2</accession>
<dbReference type="Pfam" id="PF02752">
    <property type="entry name" value="Arrestin_C"/>
    <property type="match status" value="1"/>
</dbReference>
<dbReference type="GO" id="GO:0070086">
    <property type="term" value="P:ubiquitin-dependent endocytosis"/>
    <property type="evidence" value="ECO:0007669"/>
    <property type="project" value="TreeGrafter"/>
</dbReference>
<dbReference type="Proteomes" id="UP000077051">
    <property type="component" value="Unassembled WGS sequence"/>
</dbReference>